<dbReference type="AlphaFoldDB" id="A0A6H5GA96"/>
<organism evidence="2 3">
    <name type="scientific">Nesidiocoris tenuis</name>
    <dbReference type="NCBI Taxonomy" id="355587"/>
    <lineage>
        <taxon>Eukaryota</taxon>
        <taxon>Metazoa</taxon>
        <taxon>Ecdysozoa</taxon>
        <taxon>Arthropoda</taxon>
        <taxon>Hexapoda</taxon>
        <taxon>Insecta</taxon>
        <taxon>Pterygota</taxon>
        <taxon>Neoptera</taxon>
        <taxon>Paraneoptera</taxon>
        <taxon>Hemiptera</taxon>
        <taxon>Heteroptera</taxon>
        <taxon>Panheteroptera</taxon>
        <taxon>Cimicomorpha</taxon>
        <taxon>Miridae</taxon>
        <taxon>Dicyphina</taxon>
        <taxon>Nesidiocoris</taxon>
    </lineage>
</organism>
<name>A0A6H5GA96_9HEMI</name>
<feature type="region of interest" description="Disordered" evidence="1">
    <location>
        <begin position="161"/>
        <end position="180"/>
    </location>
</feature>
<keyword evidence="3" id="KW-1185">Reference proteome</keyword>
<feature type="compositionally biased region" description="Polar residues" evidence="1">
    <location>
        <begin position="106"/>
        <end position="116"/>
    </location>
</feature>
<feature type="region of interest" description="Disordered" evidence="1">
    <location>
        <begin position="39"/>
        <end position="138"/>
    </location>
</feature>
<feature type="compositionally biased region" description="Low complexity" evidence="1">
    <location>
        <begin position="56"/>
        <end position="67"/>
    </location>
</feature>
<dbReference type="EMBL" id="CADCXU010008837">
    <property type="protein sequence ID" value="CAA9999467.1"/>
    <property type="molecule type" value="Genomic_DNA"/>
</dbReference>
<evidence type="ECO:0000313" key="2">
    <source>
        <dbReference type="EMBL" id="CAA9999467.1"/>
    </source>
</evidence>
<evidence type="ECO:0000313" key="3">
    <source>
        <dbReference type="Proteomes" id="UP000479000"/>
    </source>
</evidence>
<dbReference type="Proteomes" id="UP000479000">
    <property type="component" value="Unassembled WGS sequence"/>
</dbReference>
<evidence type="ECO:0000256" key="1">
    <source>
        <dbReference type="SAM" id="MobiDB-lite"/>
    </source>
</evidence>
<proteinExistence type="predicted"/>
<gene>
    <name evidence="2" type="ORF">NTEN_LOCUS5750</name>
</gene>
<sequence length="180" mass="20526">MNYEPTRGVPKESLHVTMNLSLDYRSTQGPLDRWMTKVANPVSSSKQEDGGKPTVDLKSSSSLQQDSNCRTAKRKSSSDENSPKKKSPKITDWFKRSPAKPHKYYQCSQTHNGTETLTHDQTHNGTKTQTRSRLKNRRQTHNETENFFEFLHISITDVPSSRAVKQQEPEHPTIANTTKL</sequence>
<protein>
    <submittedName>
        <fullName evidence="2">Uncharacterized protein</fullName>
    </submittedName>
</protein>
<accession>A0A6H5GA96</accession>
<reference evidence="2 3" key="1">
    <citation type="submission" date="2020-02" db="EMBL/GenBank/DDBJ databases">
        <authorList>
            <person name="Ferguson B K."/>
        </authorList>
    </citation>
    <scope>NUCLEOTIDE SEQUENCE [LARGE SCALE GENOMIC DNA]</scope>
</reference>